<keyword evidence="3" id="KW-1185">Reference proteome</keyword>
<gene>
    <name evidence="2" type="ORF">LTRI10_LOCUS40833</name>
</gene>
<dbReference type="EMBL" id="OZ034820">
    <property type="protein sequence ID" value="CAL1400723.1"/>
    <property type="molecule type" value="Genomic_DNA"/>
</dbReference>
<dbReference type="AlphaFoldDB" id="A0AAV2FST5"/>
<organism evidence="2 3">
    <name type="scientific">Linum trigynum</name>
    <dbReference type="NCBI Taxonomy" id="586398"/>
    <lineage>
        <taxon>Eukaryota</taxon>
        <taxon>Viridiplantae</taxon>
        <taxon>Streptophyta</taxon>
        <taxon>Embryophyta</taxon>
        <taxon>Tracheophyta</taxon>
        <taxon>Spermatophyta</taxon>
        <taxon>Magnoliopsida</taxon>
        <taxon>eudicotyledons</taxon>
        <taxon>Gunneridae</taxon>
        <taxon>Pentapetalae</taxon>
        <taxon>rosids</taxon>
        <taxon>fabids</taxon>
        <taxon>Malpighiales</taxon>
        <taxon>Linaceae</taxon>
        <taxon>Linum</taxon>
    </lineage>
</organism>
<name>A0AAV2FST5_9ROSI</name>
<evidence type="ECO:0000256" key="1">
    <source>
        <dbReference type="SAM" id="MobiDB-lite"/>
    </source>
</evidence>
<accession>A0AAV2FST5</accession>
<evidence type="ECO:0000313" key="3">
    <source>
        <dbReference type="Proteomes" id="UP001497516"/>
    </source>
</evidence>
<protein>
    <submittedName>
        <fullName evidence="2">Uncharacterized protein</fullName>
    </submittedName>
</protein>
<reference evidence="2 3" key="1">
    <citation type="submission" date="2024-04" db="EMBL/GenBank/DDBJ databases">
        <authorList>
            <person name="Fracassetti M."/>
        </authorList>
    </citation>
    <scope>NUCLEOTIDE SEQUENCE [LARGE SCALE GENOMIC DNA]</scope>
</reference>
<evidence type="ECO:0000313" key="2">
    <source>
        <dbReference type="EMBL" id="CAL1400723.1"/>
    </source>
</evidence>
<proteinExistence type="predicted"/>
<feature type="compositionally biased region" description="Low complexity" evidence="1">
    <location>
        <begin position="46"/>
        <end position="56"/>
    </location>
</feature>
<feature type="compositionally biased region" description="Basic residues" evidence="1">
    <location>
        <begin position="29"/>
        <end position="40"/>
    </location>
</feature>
<dbReference type="Proteomes" id="UP001497516">
    <property type="component" value="Chromosome 7"/>
</dbReference>
<sequence length="124" mass="13795">MGSQMEEPSSGDFVGARGGFNSQDGFTNRRARQRRFRRSWRRVDSQDGSCDVGSDSDSGERNILELFNHRGGKEDSIGTAAGWIWTWRAGGGEVVGSALQRGRRLCSSSSPRRREFFYGIGENI</sequence>
<feature type="region of interest" description="Disordered" evidence="1">
    <location>
        <begin position="1"/>
        <end position="59"/>
    </location>
</feature>